<sequence>MIGFFTSSNIVWKIVSNSSFFLKTMSLRAIFGTVSVMDILLLSSDKKIQSALNEGVVGSDSLLVPMSYWDQLDKFQRKALSRKLPFLLRRYTKYVVSLDRLHWRGGKIKYNWGVGELKKMTIHVNSGVWTVLGALAAAHGVSRCYLFNYLLWLEEMGIGDSIENTMNRGVPQFYDIYKMIWTLDLRKNLVSRELYFEPNPLKNKHTNTFPKPDL</sequence>
<dbReference type="EMBL" id="CP012029">
    <property type="protein sequence ID" value="ALO27221.1"/>
    <property type="molecule type" value="Genomic_DNA"/>
</dbReference>
<protein>
    <recommendedName>
        <fullName evidence="4">PF07600 family protein</fullName>
    </recommendedName>
</protein>
<dbReference type="EMBL" id="CP012031">
    <property type="protein sequence ID" value="ALO28559.1"/>
    <property type="molecule type" value="Genomic_DNA"/>
</dbReference>
<dbReference type="InterPro" id="IPR011458">
    <property type="entry name" value="DUF1564"/>
</dbReference>
<reference evidence="1 3" key="1">
    <citation type="journal article" date="2015" name="PLoS Negl. Trop. Dis.">
        <title>Distribution of Plasmids in Distinct Leptospira Pathogenic Species.</title>
        <authorList>
            <person name="Wang Y."/>
            <person name="Zhuang X."/>
            <person name="Zhong Y."/>
            <person name="Zhang C."/>
            <person name="Zhang Y."/>
            <person name="Zeng L."/>
            <person name="Zhu Y."/>
            <person name="He P."/>
            <person name="Dong K."/>
            <person name="Pal U."/>
            <person name="Guo X."/>
            <person name="Qin J."/>
        </authorList>
    </citation>
    <scope>NUCLEOTIDE SEQUENCE [LARGE SCALE GENOMIC DNA]</scope>
    <source>
        <strain evidence="1 3">56604</strain>
        <plasmid evidence="2">lbp1</plasmid>
        <plasmid evidence="3">Plasmid lbp1</plasmid>
    </source>
</reference>
<gene>
    <name evidence="1" type="ORF">LBBP_03012</name>
    <name evidence="2" type="ORF">LBBP_04458</name>
</gene>
<dbReference type="Pfam" id="PF07600">
    <property type="entry name" value="DUF1564"/>
    <property type="match status" value="1"/>
</dbReference>
<evidence type="ECO:0000313" key="2">
    <source>
        <dbReference type="EMBL" id="ALO28559.1"/>
    </source>
</evidence>
<name>A0A0S2IUK2_LEPBO</name>
<dbReference type="AlphaFoldDB" id="A0A0S2IUK2"/>
<organism evidence="1">
    <name type="scientific">Leptospira borgpetersenii serovar Ballum</name>
    <dbReference type="NCBI Taxonomy" id="280505"/>
    <lineage>
        <taxon>Bacteria</taxon>
        <taxon>Pseudomonadati</taxon>
        <taxon>Spirochaetota</taxon>
        <taxon>Spirochaetia</taxon>
        <taxon>Leptospirales</taxon>
        <taxon>Leptospiraceae</taxon>
        <taxon>Leptospira</taxon>
    </lineage>
</organism>
<geneLocation type="plasmid" evidence="2 3">
    <name>lbp1</name>
</geneLocation>
<evidence type="ECO:0000313" key="3">
    <source>
        <dbReference type="Proteomes" id="UP000058857"/>
    </source>
</evidence>
<proteinExistence type="predicted"/>
<dbReference type="Proteomes" id="UP000058857">
    <property type="component" value="Plasmid lbp1"/>
</dbReference>
<accession>A0A0S2IUK2</accession>
<dbReference type="PATRIC" id="fig|280505.15.peg.2941"/>
<keyword evidence="2" id="KW-0614">Plasmid</keyword>
<evidence type="ECO:0008006" key="4">
    <source>
        <dbReference type="Google" id="ProtNLM"/>
    </source>
</evidence>
<dbReference type="Proteomes" id="UP000058857">
    <property type="component" value="Chromosome 1"/>
</dbReference>
<evidence type="ECO:0000313" key="1">
    <source>
        <dbReference type="EMBL" id="ALO27221.1"/>
    </source>
</evidence>